<dbReference type="AlphaFoldDB" id="A0A4R2LIM5"/>
<organism evidence="2 3">
    <name type="scientific">Marinisporobacter balticus</name>
    <dbReference type="NCBI Taxonomy" id="2018667"/>
    <lineage>
        <taxon>Bacteria</taxon>
        <taxon>Bacillati</taxon>
        <taxon>Bacillota</taxon>
        <taxon>Clostridia</taxon>
        <taxon>Peptostreptococcales</taxon>
        <taxon>Thermotaleaceae</taxon>
        <taxon>Marinisporobacter</taxon>
    </lineage>
</organism>
<feature type="transmembrane region" description="Helical" evidence="1">
    <location>
        <begin position="106"/>
        <end position="127"/>
    </location>
</feature>
<feature type="transmembrane region" description="Helical" evidence="1">
    <location>
        <begin position="6"/>
        <end position="22"/>
    </location>
</feature>
<accession>A0A4R2LIM5</accession>
<dbReference type="InterPro" id="IPR025664">
    <property type="entry name" value="Spore_III_AC/AD"/>
</dbReference>
<comment type="caution">
    <text evidence="2">The sequence shown here is derived from an EMBL/GenBank/DDBJ whole genome shotgun (WGS) entry which is preliminary data.</text>
</comment>
<sequence length="128" mass="13922">MEIFKIVGLGIIATILTVVLKNHRPEISIQISVVTGIIIFILIVSKLTSVLEVLNLFSKKINVDLVYISTIFKIVGIAYVSEFGAQICRDAGEGAIASKIEFAGKILIMVLAIPILLALFNLIVQLMP</sequence>
<keyword evidence="1" id="KW-1133">Transmembrane helix</keyword>
<keyword evidence="1" id="KW-0812">Transmembrane</keyword>
<feature type="transmembrane region" description="Helical" evidence="1">
    <location>
        <begin position="65"/>
        <end position="85"/>
    </location>
</feature>
<dbReference type="NCBIfam" id="TIGR02849">
    <property type="entry name" value="spore_III_AD"/>
    <property type="match status" value="1"/>
</dbReference>
<keyword evidence="3" id="KW-1185">Reference proteome</keyword>
<dbReference type="Proteomes" id="UP000294919">
    <property type="component" value="Unassembled WGS sequence"/>
</dbReference>
<protein>
    <submittedName>
        <fullName evidence="2">Stage III sporulation protein AD</fullName>
    </submittedName>
</protein>
<feature type="transmembrane region" description="Helical" evidence="1">
    <location>
        <begin position="27"/>
        <end position="45"/>
    </location>
</feature>
<proteinExistence type="predicted"/>
<dbReference type="Pfam" id="PF06686">
    <property type="entry name" value="SpoIIIAC"/>
    <property type="match status" value="2"/>
</dbReference>
<dbReference type="OrthoDB" id="1682150at2"/>
<dbReference type="RefSeq" id="WP_132242957.1">
    <property type="nucleotide sequence ID" value="NZ_SLWV01000003.1"/>
</dbReference>
<keyword evidence="1" id="KW-0472">Membrane</keyword>
<dbReference type="EMBL" id="SLWV01000003">
    <property type="protein sequence ID" value="TCO79185.1"/>
    <property type="molecule type" value="Genomic_DNA"/>
</dbReference>
<evidence type="ECO:0000313" key="2">
    <source>
        <dbReference type="EMBL" id="TCO79185.1"/>
    </source>
</evidence>
<name>A0A4R2LIM5_9FIRM</name>
<dbReference type="InterPro" id="IPR014211">
    <property type="entry name" value="Spore_III_AD"/>
</dbReference>
<reference evidence="2 3" key="1">
    <citation type="submission" date="2019-03" db="EMBL/GenBank/DDBJ databases">
        <title>Genomic Encyclopedia of Type Strains, Phase IV (KMG-IV): sequencing the most valuable type-strain genomes for metagenomic binning, comparative biology and taxonomic classification.</title>
        <authorList>
            <person name="Goeker M."/>
        </authorList>
    </citation>
    <scope>NUCLEOTIDE SEQUENCE [LARGE SCALE GENOMIC DNA]</scope>
    <source>
        <strain evidence="2 3">DSM 102940</strain>
    </source>
</reference>
<gene>
    <name evidence="2" type="ORF">EV214_103238</name>
</gene>
<evidence type="ECO:0000313" key="3">
    <source>
        <dbReference type="Proteomes" id="UP000294919"/>
    </source>
</evidence>
<evidence type="ECO:0000256" key="1">
    <source>
        <dbReference type="SAM" id="Phobius"/>
    </source>
</evidence>